<reference evidence="2 3" key="1">
    <citation type="journal article" date="2023" name="Int. J. Syst. Evol. Microbiol.">
        <title>Terrisporobacter hibernicus sp. nov., isolated from bovine faeces in Northern Ireland.</title>
        <authorList>
            <person name="Mitchell M."/>
            <person name="Nguyen S.V."/>
            <person name="Connor M."/>
            <person name="Fairley D.J."/>
            <person name="Donoghue O."/>
            <person name="Marshall H."/>
            <person name="Koolman L."/>
            <person name="McMullan G."/>
            <person name="Schaffer K.E."/>
            <person name="McGrath J.W."/>
            <person name="Fanning S."/>
        </authorList>
    </citation>
    <scope>NUCLEOTIDE SEQUENCE [LARGE SCALE GENOMIC DNA]</scope>
    <source>
        <strain evidence="2 3">MCA3</strain>
    </source>
</reference>
<protein>
    <submittedName>
        <fullName evidence="2">DUF2812 domain-containing protein</fullName>
    </submittedName>
</protein>
<feature type="transmembrane region" description="Helical" evidence="1">
    <location>
        <begin position="207"/>
        <end position="226"/>
    </location>
</feature>
<gene>
    <name evidence="2" type="ORF">JW646_17015</name>
</gene>
<accession>A0AAX2ZE42</accession>
<evidence type="ECO:0000256" key="1">
    <source>
        <dbReference type="SAM" id="Phobius"/>
    </source>
</evidence>
<keyword evidence="1" id="KW-0472">Membrane</keyword>
<name>A0AAX2ZE42_9FIRM</name>
<evidence type="ECO:0000313" key="2">
    <source>
        <dbReference type="EMBL" id="UEL47311.1"/>
    </source>
</evidence>
<feature type="transmembrane region" description="Helical" evidence="1">
    <location>
        <begin position="232"/>
        <end position="254"/>
    </location>
</feature>
<dbReference type="EMBL" id="CP081135">
    <property type="protein sequence ID" value="UEL47311.1"/>
    <property type="molecule type" value="Genomic_DNA"/>
</dbReference>
<dbReference type="InterPro" id="IPR021359">
    <property type="entry name" value="DUF2812"/>
</dbReference>
<dbReference type="AlphaFoldDB" id="A0AAX2ZE42"/>
<keyword evidence="1" id="KW-0812">Transmembrane</keyword>
<feature type="transmembrane region" description="Helical" evidence="1">
    <location>
        <begin position="146"/>
        <end position="170"/>
    </location>
</feature>
<feature type="transmembrane region" description="Helical" evidence="1">
    <location>
        <begin position="266"/>
        <end position="284"/>
    </location>
</feature>
<evidence type="ECO:0000313" key="3">
    <source>
        <dbReference type="Proteomes" id="UP001198983"/>
    </source>
</evidence>
<proteinExistence type="predicted"/>
<dbReference type="Proteomes" id="UP001198983">
    <property type="component" value="Chromosome"/>
</dbReference>
<dbReference type="Pfam" id="PF11193">
    <property type="entry name" value="DUF2812"/>
    <property type="match status" value="1"/>
</dbReference>
<dbReference type="KEGG" id="tem:JW646_17015"/>
<feature type="transmembrane region" description="Helical" evidence="1">
    <location>
        <begin position="119"/>
        <end position="140"/>
    </location>
</feature>
<keyword evidence="1" id="KW-1133">Transmembrane helix</keyword>
<dbReference type="RefSeq" id="WP_228415768.1">
    <property type="nucleotide sequence ID" value="NZ_CP081135.1"/>
</dbReference>
<organism evidence="2 3">
    <name type="scientific">Terrisporobacter hibernicus</name>
    <dbReference type="NCBI Taxonomy" id="2813371"/>
    <lineage>
        <taxon>Bacteria</taxon>
        <taxon>Bacillati</taxon>
        <taxon>Bacillota</taxon>
        <taxon>Clostridia</taxon>
        <taxon>Peptostreptococcales</taxon>
        <taxon>Peptostreptococcaceae</taxon>
        <taxon>Terrisporobacter</taxon>
    </lineage>
</organism>
<keyword evidence="3" id="KW-1185">Reference proteome</keyword>
<sequence length="439" mass="51707">MRISKNMIAELLLFKEHECKAIEEYLEEKALEGWMLSHKSCGLFIFKKSPPVKCKFVVDNFADNIKNGSIHEYIEYCEAGGWTYLCPSYGKFLIFYTKDENITPIHTDEDMIIKKMRKFILINMLLYIFTAIIWGFNLMFSLGYKFFILIPNNVCVILMMTLLVAGFLYISCTIRDGMWYFKSKKALKLGEDINYISCKSFKIRNSFAKVCISMFILIILSFRSLIGDDINNVAYIYISIFTFLLIIFIIKFINITLSKYKKVSKILGTIIFVVGVFLSANIFITGKNMVNYVGDPNKPVIMSINDFENIKIKNTNLYYARSESFLASDYKYYYDKFNNVEDYDYFSQHSKGYFKYDICKSKYEWVLDKIFNSYLKLYKNQDFVEVQDKDWGAIKVYKDNKSKDGYILRYKDRVICVSGSIDFTEENKKFIKDKCLEWE</sequence>